<comment type="similarity">
    <text evidence="1">Belongs to the NifX/NifY family.</text>
</comment>
<name>A0ABM8ZLI6_9VIBR</name>
<dbReference type="InterPro" id="IPR003731">
    <property type="entry name" value="Di-Nase_FeMo-co_biosynth"/>
</dbReference>
<protein>
    <recommendedName>
        <fullName evidence="3">Dinitrogenase iron-molybdenum cofactor biosynthesis domain-containing protein</fullName>
    </recommendedName>
</protein>
<evidence type="ECO:0000259" key="3">
    <source>
        <dbReference type="Pfam" id="PF02579"/>
    </source>
</evidence>
<sequence length="160" mass="18000">MVVRKLHVESDDNQFTAIARVAFATADRVHVDQHFGQTKSLVIYEVNKESHHLVDAIDFVSGEQRGHQHLADKIKMLEDCDAVYCNACGVSALRQLLAQDTYPIKVEQGMAIKVCLATLHHELSMGSVRWIKSSNKKSAVKSESRSDLDLLLDEPWNQTE</sequence>
<dbReference type="EMBL" id="CAKLCM010000003">
    <property type="protein sequence ID" value="CAH0529273.1"/>
    <property type="molecule type" value="Genomic_DNA"/>
</dbReference>
<proteinExistence type="inferred from homology"/>
<dbReference type="RefSeq" id="WP_237485987.1">
    <property type="nucleotide sequence ID" value="NZ_CAKLCM010000003.1"/>
</dbReference>
<feature type="domain" description="Dinitrogenase iron-molybdenum cofactor biosynthesis" evidence="3">
    <location>
        <begin position="30"/>
        <end position="113"/>
    </location>
</feature>
<keyword evidence="2" id="KW-0535">Nitrogen fixation</keyword>
<dbReference type="InterPro" id="IPR036105">
    <property type="entry name" value="DiNase_FeMo-co_biosyn_sf"/>
</dbReference>
<dbReference type="PANTHER" id="PTHR33937">
    <property type="entry name" value="IRON-MOLYBDENUM PROTEIN-RELATED-RELATED"/>
    <property type="match status" value="1"/>
</dbReference>
<comment type="caution">
    <text evidence="4">The sequence shown here is derived from an EMBL/GenBank/DDBJ whole genome shotgun (WGS) entry which is preliminary data.</text>
</comment>
<dbReference type="CDD" id="cd00853">
    <property type="entry name" value="NifX"/>
    <property type="match status" value="1"/>
</dbReference>
<reference evidence="4" key="1">
    <citation type="submission" date="2021-12" db="EMBL/GenBank/DDBJ databases">
        <authorList>
            <person name="Rodrigo-Torres L."/>
            <person name="Arahal R. D."/>
            <person name="Lucena T."/>
        </authorList>
    </citation>
    <scope>NUCLEOTIDE SEQUENCE</scope>
    <source>
        <strain evidence="4">CECT 8226</strain>
    </source>
</reference>
<evidence type="ECO:0000313" key="4">
    <source>
        <dbReference type="EMBL" id="CAH0529273.1"/>
    </source>
</evidence>
<evidence type="ECO:0000256" key="1">
    <source>
        <dbReference type="ARBA" id="ARBA00010285"/>
    </source>
</evidence>
<evidence type="ECO:0000313" key="5">
    <source>
        <dbReference type="Proteomes" id="UP000838160"/>
    </source>
</evidence>
<dbReference type="InterPro" id="IPR051840">
    <property type="entry name" value="NifX/NifY_domain"/>
</dbReference>
<dbReference type="SUPFAM" id="SSF53146">
    <property type="entry name" value="Nitrogenase accessory factor-like"/>
    <property type="match status" value="1"/>
</dbReference>
<gene>
    <name evidence="4" type="ORF">VHP8226_03137</name>
</gene>
<accession>A0ABM8ZLI6</accession>
<organism evidence="4 5">
    <name type="scientific">Vibrio hippocampi</name>
    <dbReference type="NCBI Taxonomy" id="654686"/>
    <lineage>
        <taxon>Bacteria</taxon>
        <taxon>Pseudomonadati</taxon>
        <taxon>Pseudomonadota</taxon>
        <taxon>Gammaproteobacteria</taxon>
        <taxon>Vibrionales</taxon>
        <taxon>Vibrionaceae</taxon>
        <taxon>Vibrio</taxon>
    </lineage>
</organism>
<dbReference type="PANTHER" id="PTHR33937:SF1">
    <property type="entry name" value="IRON-MOLIBDENUM COFACTOR PROCESSING PROTEIN"/>
    <property type="match status" value="1"/>
</dbReference>
<dbReference type="Pfam" id="PF02579">
    <property type="entry name" value="Nitro_FeMo-Co"/>
    <property type="match status" value="1"/>
</dbReference>
<evidence type="ECO:0000256" key="2">
    <source>
        <dbReference type="ARBA" id="ARBA00023231"/>
    </source>
</evidence>
<keyword evidence="5" id="KW-1185">Reference proteome</keyword>
<dbReference type="Gene3D" id="3.30.420.130">
    <property type="entry name" value="Dinitrogenase iron-molybdenum cofactor biosynthesis domain"/>
    <property type="match status" value="1"/>
</dbReference>
<dbReference type="Proteomes" id="UP000838160">
    <property type="component" value="Unassembled WGS sequence"/>
</dbReference>
<dbReference type="InterPro" id="IPR034169">
    <property type="entry name" value="NifX-like"/>
</dbReference>